<reference evidence="3" key="1">
    <citation type="submission" date="2023-01" db="EMBL/GenBank/DDBJ databases">
        <title>Genome assembly of the deep-sea coral Lophelia pertusa.</title>
        <authorList>
            <person name="Herrera S."/>
            <person name="Cordes E."/>
        </authorList>
    </citation>
    <scope>NUCLEOTIDE SEQUENCE</scope>
    <source>
        <strain evidence="3">USNM1676648</strain>
        <tissue evidence="3">Polyp</tissue>
    </source>
</reference>
<feature type="signal peptide" evidence="2">
    <location>
        <begin position="1"/>
        <end position="24"/>
    </location>
</feature>
<feature type="compositionally biased region" description="Polar residues" evidence="1">
    <location>
        <begin position="99"/>
        <end position="109"/>
    </location>
</feature>
<accession>A0A9X0DBB7</accession>
<feature type="chain" id="PRO_5040794533" evidence="2">
    <location>
        <begin position="25"/>
        <end position="109"/>
    </location>
</feature>
<dbReference type="AlphaFoldDB" id="A0A9X0DBB7"/>
<organism evidence="3 4">
    <name type="scientific">Desmophyllum pertusum</name>
    <dbReference type="NCBI Taxonomy" id="174260"/>
    <lineage>
        <taxon>Eukaryota</taxon>
        <taxon>Metazoa</taxon>
        <taxon>Cnidaria</taxon>
        <taxon>Anthozoa</taxon>
        <taxon>Hexacorallia</taxon>
        <taxon>Scleractinia</taxon>
        <taxon>Caryophylliina</taxon>
        <taxon>Caryophylliidae</taxon>
        <taxon>Desmophyllum</taxon>
    </lineage>
</organism>
<keyword evidence="4" id="KW-1185">Reference proteome</keyword>
<evidence type="ECO:0000256" key="1">
    <source>
        <dbReference type="SAM" id="MobiDB-lite"/>
    </source>
</evidence>
<name>A0A9X0DBB7_9CNID</name>
<dbReference type="EMBL" id="MU825397">
    <property type="protein sequence ID" value="KAJ7393675.1"/>
    <property type="molecule type" value="Genomic_DNA"/>
</dbReference>
<proteinExistence type="predicted"/>
<dbReference type="Proteomes" id="UP001163046">
    <property type="component" value="Unassembled WGS sequence"/>
</dbReference>
<gene>
    <name evidence="3" type="ORF">OS493_003332</name>
</gene>
<sequence length="109" mass="12149">MNVYTASTVLFVTTIALQSKATIADPKARVVEGNEKTDVQVFAPDQDEDLPNDPYMNYLKWPRIHFSGTFRAVYFNLSTTGPTTTTPRSLPKADELPNKEQSNWNPGGI</sequence>
<keyword evidence="2" id="KW-0732">Signal</keyword>
<evidence type="ECO:0000313" key="4">
    <source>
        <dbReference type="Proteomes" id="UP001163046"/>
    </source>
</evidence>
<protein>
    <submittedName>
        <fullName evidence="3">Uncharacterized protein</fullName>
    </submittedName>
</protein>
<comment type="caution">
    <text evidence="3">The sequence shown here is derived from an EMBL/GenBank/DDBJ whole genome shotgun (WGS) entry which is preliminary data.</text>
</comment>
<evidence type="ECO:0000313" key="3">
    <source>
        <dbReference type="EMBL" id="KAJ7393675.1"/>
    </source>
</evidence>
<feature type="region of interest" description="Disordered" evidence="1">
    <location>
        <begin position="79"/>
        <end position="109"/>
    </location>
</feature>
<evidence type="ECO:0000256" key="2">
    <source>
        <dbReference type="SAM" id="SignalP"/>
    </source>
</evidence>